<protein>
    <submittedName>
        <fullName evidence="1">Uncharacterized protein</fullName>
    </submittedName>
</protein>
<reference evidence="1 2" key="1">
    <citation type="submission" date="2016-07" db="EMBL/GenBank/DDBJ databases">
        <title>Draft genome of Scalindua rubra, obtained from a brine-seawater interface in the Red Sea, sheds light on salt adaptation in anammox bacteria.</title>
        <authorList>
            <person name="Speth D.R."/>
            <person name="Lagkouvardos I."/>
            <person name="Wang Y."/>
            <person name="Qian P.-Y."/>
            <person name="Dutilh B.E."/>
            <person name="Jetten M.S."/>
        </authorList>
    </citation>
    <scope>NUCLEOTIDE SEQUENCE [LARGE SCALE GENOMIC DNA]</scope>
    <source>
        <strain evidence="1">BSI-1</strain>
    </source>
</reference>
<evidence type="ECO:0000313" key="1">
    <source>
        <dbReference type="EMBL" id="ODS33194.1"/>
    </source>
</evidence>
<dbReference type="EMBL" id="MAYW01000035">
    <property type="protein sequence ID" value="ODS33194.1"/>
    <property type="molecule type" value="Genomic_DNA"/>
</dbReference>
<name>A0A1E3XE13_9BACT</name>
<dbReference type="Proteomes" id="UP000094056">
    <property type="component" value="Unassembled WGS sequence"/>
</dbReference>
<organism evidence="1 2">
    <name type="scientific">Candidatus Scalindua rubra</name>
    <dbReference type="NCBI Taxonomy" id="1872076"/>
    <lineage>
        <taxon>Bacteria</taxon>
        <taxon>Pseudomonadati</taxon>
        <taxon>Planctomycetota</taxon>
        <taxon>Candidatus Brocadiia</taxon>
        <taxon>Candidatus Brocadiales</taxon>
        <taxon>Candidatus Scalinduaceae</taxon>
        <taxon>Candidatus Scalindua</taxon>
    </lineage>
</organism>
<comment type="caution">
    <text evidence="1">The sequence shown here is derived from an EMBL/GenBank/DDBJ whole genome shotgun (WGS) entry which is preliminary data.</text>
</comment>
<sequence length="60" mass="6363">MKDLTLAIGNKNEGLAGAVERNTIQLEKVTSAMTGGLSSVLFGYKNLFGSHNPGMKNHNS</sequence>
<proteinExistence type="predicted"/>
<accession>A0A1E3XE13</accession>
<dbReference type="AlphaFoldDB" id="A0A1E3XE13"/>
<gene>
    <name evidence="1" type="ORF">SCARUB_01672</name>
</gene>
<evidence type="ECO:0000313" key="2">
    <source>
        <dbReference type="Proteomes" id="UP000094056"/>
    </source>
</evidence>